<dbReference type="EMBL" id="MPGH01000064">
    <property type="protein sequence ID" value="OLN90223.1"/>
    <property type="molecule type" value="Genomic_DNA"/>
</dbReference>
<dbReference type="InterPro" id="IPR050121">
    <property type="entry name" value="Cytochrome_P450_monoxygenase"/>
</dbReference>
<dbReference type="InterPro" id="IPR017972">
    <property type="entry name" value="Cyt_P450_CS"/>
</dbReference>
<evidence type="ECO:0000256" key="7">
    <source>
        <dbReference type="ARBA" id="ARBA00023033"/>
    </source>
</evidence>
<dbReference type="PRINTS" id="PR00463">
    <property type="entry name" value="EP450I"/>
</dbReference>
<name>A0A1Q8RXJ3_9PEZI</name>
<keyword evidence="7 9" id="KW-0503">Monooxygenase</keyword>
<dbReference type="InterPro" id="IPR036396">
    <property type="entry name" value="Cyt_P450_sf"/>
</dbReference>
<dbReference type="GO" id="GO:0016705">
    <property type="term" value="F:oxidoreductase activity, acting on paired donors, with incorporation or reduction of molecular oxygen"/>
    <property type="evidence" value="ECO:0007669"/>
    <property type="project" value="InterPro"/>
</dbReference>
<protein>
    <submittedName>
        <fullName evidence="11">Putative sterigmatocystin biosynthesis P450 monooxygenase stcF-like protein 4</fullName>
    </submittedName>
</protein>
<sequence>MDRLYQGLRGERFQSFTTDLLPVTSLDALKLVGAGIIGYFILVRVIYNIYFHPLRDYPGPKLWAISRVPWHYTNLKGRITWRIRELHDQYGPVVRIAPDELSYTSSAAWKKIYGQRKPEFPKALDGRGIAPPSIGGRKSLMTETQEQHLRLRRAINPAFSDKALREQEHYLQSHSSNLIRILKGKSRQGPVDMTTWYNLVAFDIVSDLAFGEPAGFLDNSDQPWIQVILQRAKAIVWFQLAVWYGFFPLLNLLTPKYVTESRKNHIALTEAKLERRINAENPGKDFMSFILENENEAVEKLSKVELVMLASNFIVAGSGTSAGGMSGLTYLLLRNPNKLEKLKKEIRDRFASSDEISMQGTAQCKYLNACLDEGMRMYPPTPGSLPRFVPGDGEMIDGKWVKGGMAVAVNQLSAGTSELNFKKAREFHPERWLDLPDSEFVNDDRAATQPFSMGQRVCIGRAMAYAEMRLTMAKIMWHFDLELAEPELDWWNKQGTYLVWEKVPLMIQLHPRFK</sequence>
<dbReference type="GO" id="GO:0005506">
    <property type="term" value="F:iron ion binding"/>
    <property type="evidence" value="ECO:0007669"/>
    <property type="project" value="InterPro"/>
</dbReference>
<dbReference type="Gene3D" id="1.10.630.10">
    <property type="entry name" value="Cytochrome P450"/>
    <property type="match status" value="1"/>
</dbReference>
<dbReference type="STRING" id="708187.A0A1Q8RXJ3"/>
<feature type="binding site" description="axial binding residue" evidence="8">
    <location>
        <position position="458"/>
    </location>
    <ligand>
        <name>heme</name>
        <dbReference type="ChEBI" id="CHEBI:30413"/>
    </ligand>
    <ligandPart>
        <name>Fe</name>
        <dbReference type="ChEBI" id="CHEBI:18248"/>
    </ligandPart>
</feature>
<evidence type="ECO:0000256" key="8">
    <source>
        <dbReference type="PIRSR" id="PIRSR602401-1"/>
    </source>
</evidence>
<dbReference type="Pfam" id="PF00067">
    <property type="entry name" value="p450"/>
    <property type="match status" value="1"/>
</dbReference>
<dbReference type="PROSITE" id="PS00086">
    <property type="entry name" value="CYTOCHROME_P450"/>
    <property type="match status" value="1"/>
</dbReference>
<dbReference type="SUPFAM" id="SSF48264">
    <property type="entry name" value="Cytochrome P450"/>
    <property type="match status" value="1"/>
</dbReference>
<dbReference type="GO" id="GO:0020037">
    <property type="term" value="F:heme binding"/>
    <property type="evidence" value="ECO:0007669"/>
    <property type="project" value="InterPro"/>
</dbReference>
<evidence type="ECO:0000256" key="6">
    <source>
        <dbReference type="ARBA" id="ARBA00023004"/>
    </source>
</evidence>
<dbReference type="InterPro" id="IPR002401">
    <property type="entry name" value="Cyt_P450_E_grp-I"/>
</dbReference>
<dbReference type="AlphaFoldDB" id="A0A1Q8RXJ3"/>
<evidence type="ECO:0000256" key="2">
    <source>
        <dbReference type="ARBA" id="ARBA00010617"/>
    </source>
</evidence>
<accession>A0A1Q8RXJ3</accession>
<proteinExistence type="inferred from homology"/>
<dbReference type="Proteomes" id="UP000186583">
    <property type="component" value="Unassembled WGS sequence"/>
</dbReference>
<evidence type="ECO:0000256" key="9">
    <source>
        <dbReference type="RuleBase" id="RU000461"/>
    </source>
</evidence>
<dbReference type="GO" id="GO:0009403">
    <property type="term" value="P:toxin biosynthetic process"/>
    <property type="evidence" value="ECO:0007669"/>
    <property type="project" value="UniProtKB-ARBA"/>
</dbReference>
<comment type="caution">
    <text evidence="11">The sequence shown here is derived from an EMBL/GenBank/DDBJ whole genome shotgun (WGS) entry which is preliminary data.</text>
</comment>
<dbReference type="OrthoDB" id="1470350at2759"/>
<keyword evidence="12" id="KW-1185">Reference proteome</keyword>
<comment type="similarity">
    <text evidence="2 9">Belongs to the cytochrome P450 family.</text>
</comment>
<keyword evidence="3 8" id="KW-0349">Heme</keyword>
<dbReference type="PRINTS" id="PR00385">
    <property type="entry name" value="P450"/>
</dbReference>
<dbReference type="PANTHER" id="PTHR24305">
    <property type="entry name" value="CYTOCHROME P450"/>
    <property type="match status" value="1"/>
</dbReference>
<dbReference type="GO" id="GO:0004497">
    <property type="term" value="F:monooxygenase activity"/>
    <property type="evidence" value="ECO:0007669"/>
    <property type="project" value="UniProtKB-KW"/>
</dbReference>
<dbReference type="PANTHER" id="PTHR24305:SF230">
    <property type="entry name" value="P450, PUTATIVE (EUROFUNG)-RELATED"/>
    <property type="match status" value="1"/>
</dbReference>
<evidence type="ECO:0000256" key="10">
    <source>
        <dbReference type="SAM" id="Phobius"/>
    </source>
</evidence>
<evidence type="ECO:0000313" key="12">
    <source>
        <dbReference type="Proteomes" id="UP000186583"/>
    </source>
</evidence>
<evidence type="ECO:0000256" key="4">
    <source>
        <dbReference type="ARBA" id="ARBA00022723"/>
    </source>
</evidence>
<gene>
    <name evidence="11" type="ORF">CCHL11_10198</name>
</gene>
<keyword evidence="10" id="KW-0812">Transmembrane</keyword>
<keyword evidence="10" id="KW-1133">Transmembrane helix</keyword>
<organism evidence="11 12">
    <name type="scientific">Colletotrichum chlorophyti</name>
    <dbReference type="NCBI Taxonomy" id="708187"/>
    <lineage>
        <taxon>Eukaryota</taxon>
        <taxon>Fungi</taxon>
        <taxon>Dikarya</taxon>
        <taxon>Ascomycota</taxon>
        <taxon>Pezizomycotina</taxon>
        <taxon>Sordariomycetes</taxon>
        <taxon>Hypocreomycetidae</taxon>
        <taxon>Glomerellales</taxon>
        <taxon>Glomerellaceae</taxon>
        <taxon>Colletotrichum</taxon>
    </lineage>
</organism>
<evidence type="ECO:0000256" key="5">
    <source>
        <dbReference type="ARBA" id="ARBA00023002"/>
    </source>
</evidence>
<dbReference type="FunFam" id="1.10.630.10:FF:000047">
    <property type="entry name" value="Cytochrome P450 monooxygenase"/>
    <property type="match status" value="1"/>
</dbReference>
<keyword evidence="6 8" id="KW-0408">Iron</keyword>
<dbReference type="InterPro" id="IPR001128">
    <property type="entry name" value="Cyt_P450"/>
</dbReference>
<feature type="transmembrane region" description="Helical" evidence="10">
    <location>
        <begin position="28"/>
        <end position="47"/>
    </location>
</feature>
<keyword evidence="4 8" id="KW-0479">Metal-binding</keyword>
<evidence type="ECO:0000256" key="1">
    <source>
        <dbReference type="ARBA" id="ARBA00001971"/>
    </source>
</evidence>
<evidence type="ECO:0000256" key="3">
    <source>
        <dbReference type="ARBA" id="ARBA00022617"/>
    </source>
</evidence>
<reference evidence="11 12" key="1">
    <citation type="submission" date="2016-11" db="EMBL/GenBank/DDBJ databases">
        <title>Draft Genome Assembly of Colletotrichum chlorophyti a pathogen of herbaceous plants.</title>
        <authorList>
            <person name="Gan P."/>
            <person name="Narusaka M."/>
            <person name="Tsushima A."/>
            <person name="Narusaka Y."/>
            <person name="Takano Y."/>
            <person name="Shirasu K."/>
        </authorList>
    </citation>
    <scope>NUCLEOTIDE SEQUENCE [LARGE SCALE GENOMIC DNA]</scope>
    <source>
        <strain evidence="11 12">NTL11</strain>
    </source>
</reference>
<evidence type="ECO:0000313" key="11">
    <source>
        <dbReference type="EMBL" id="OLN90223.1"/>
    </source>
</evidence>
<comment type="cofactor">
    <cofactor evidence="1 8">
        <name>heme</name>
        <dbReference type="ChEBI" id="CHEBI:30413"/>
    </cofactor>
</comment>
<keyword evidence="10" id="KW-0472">Membrane</keyword>
<dbReference type="CDD" id="cd11058">
    <property type="entry name" value="CYP60B-like"/>
    <property type="match status" value="1"/>
</dbReference>
<keyword evidence="5 9" id="KW-0560">Oxidoreductase</keyword>